<dbReference type="EMBL" id="CH479317">
    <property type="protein sequence ID" value="EDW26404.1"/>
    <property type="molecule type" value="Genomic_DNA"/>
</dbReference>
<organism evidence="3">
    <name type="scientific">Drosophila persimilis</name>
    <name type="common">Fruit fly</name>
    <dbReference type="NCBI Taxonomy" id="7234"/>
    <lineage>
        <taxon>Eukaryota</taxon>
        <taxon>Metazoa</taxon>
        <taxon>Ecdysozoa</taxon>
        <taxon>Arthropoda</taxon>
        <taxon>Hexapoda</taxon>
        <taxon>Insecta</taxon>
        <taxon>Pterygota</taxon>
        <taxon>Neoptera</taxon>
        <taxon>Endopterygota</taxon>
        <taxon>Diptera</taxon>
        <taxon>Brachycera</taxon>
        <taxon>Muscomorpha</taxon>
        <taxon>Ephydroidea</taxon>
        <taxon>Drosophilidae</taxon>
        <taxon>Drosophila</taxon>
        <taxon>Sophophora</taxon>
    </lineage>
</organism>
<feature type="compositionally biased region" description="Basic residues" evidence="1">
    <location>
        <begin position="59"/>
        <end position="70"/>
    </location>
</feature>
<sequence>MRRIIDELVDQLNGWNHRGESYSTAGGGATATAPTPMNESLSLSSVQKGEGAKGSLQRLSRRRAPAKAHGSRIFQFGPDGKEKERMHSHQLELLKNLGTRANELVKRMNDQRQVDNVDALQALVVKNFDKLHTRKRRQDGKLTEVGENVNKIRWAAKSELLLELNGASKSNTAKLKDISAELKRKTEELCVEFKDLDSLVTKEDIAAAIAATIDAPSVDSSAIKILSPSFASTQLAVVCLTPVQARALLELGKLKVCWTSCRIRETML</sequence>
<feature type="region of interest" description="Disordered" evidence="1">
    <location>
        <begin position="16"/>
        <end position="81"/>
    </location>
</feature>
<keyword evidence="3" id="KW-1185">Reference proteome</keyword>
<evidence type="ECO:0000256" key="1">
    <source>
        <dbReference type="SAM" id="MobiDB-lite"/>
    </source>
</evidence>
<dbReference type="HOGENOM" id="CLU_1039262_0_0_1"/>
<dbReference type="OMA" id="QMIEASH"/>
<name>B4HCE9_DROPE</name>
<protein>
    <submittedName>
        <fullName evidence="2">GL20971</fullName>
    </submittedName>
</protein>
<dbReference type="PhylomeDB" id="B4HCE9"/>
<proteinExistence type="predicted"/>
<dbReference type="Proteomes" id="UP000008744">
    <property type="component" value="Unassembled WGS sequence"/>
</dbReference>
<feature type="compositionally biased region" description="Polar residues" evidence="1">
    <location>
        <begin position="37"/>
        <end position="47"/>
    </location>
</feature>
<accession>B4HCE9</accession>
<evidence type="ECO:0000313" key="2">
    <source>
        <dbReference type="EMBL" id="EDW26404.1"/>
    </source>
</evidence>
<evidence type="ECO:0000313" key="3">
    <source>
        <dbReference type="Proteomes" id="UP000008744"/>
    </source>
</evidence>
<reference evidence="2 3" key="1">
    <citation type="journal article" date="2007" name="Nature">
        <title>Evolution of genes and genomes on the Drosophila phylogeny.</title>
        <authorList>
            <consortium name="Drosophila 12 Genomes Consortium"/>
            <person name="Clark A.G."/>
            <person name="Eisen M.B."/>
            <person name="Smith D.R."/>
            <person name="Bergman C.M."/>
            <person name="Oliver B."/>
            <person name="Markow T.A."/>
            <person name="Kaufman T.C."/>
            <person name="Kellis M."/>
            <person name="Gelbart W."/>
            <person name="Iyer V.N."/>
            <person name="Pollard D.A."/>
            <person name="Sackton T.B."/>
            <person name="Larracuente A.M."/>
            <person name="Singh N.D."/>
            <person name="Abad J.P."/>
            <person name="Abt D.N."/>
            <person name="Adryan B."/>
            <person name="Aguade M."/>
            <person name="Akashi H."/>
            <person name="Anderson W.W."/>
            <person name="Aquadro C.F."/>
            <person name="Ardell D.H."/>
            <person name="Arguello R."/>
            <person name="Artieri C.G."/>
            <person name="Barbash D.A."/>
            <person name="Barker D."/>
            <person name="Barsanti P."/>
            <person name="Batterham P."/>
            <person name="Batzoglou S."/>
            <person name="Begun D."/>
            <person name="Bhutkar A."/>
            <person name="Blanco E."/>
            <person name="Bosak S.A."/>
            <person name="Bradley R.K."/>
            <person name="Brand A.D."/>
            <person name="Brent M.R."/>
            <person name="Brooks A.N."/>
            <person name="Brown R.H."/>
            <person name="Butlin R.K."/>
            <person name="Caggese C."/>
            <person name="Calvi B.R."/>
            <person name="Bernardo de Carvalho A."/>
            <person name="Caspi A."/>
            <person name="Castrezana S."/>
            <person name="Celniker S.E."/>
            <person name="Chang J.L."/>
            <person name="Chapple C."/>
            <person name="Chatterji S."/>
            <person name="Chinwalla A."/>
            <person name="Civetta A."/>
            <person name="Clifton S.W."/>
            <person name="Comeron J.M."/>
            <person name="Costello J.C."/>
            <person name="Coyne J.A."/>
            <person name="Daub J."/>
            <person name="David R.G."/>
            <person name="Delcher A.L."/>
            <person name="Delehaunty K."/>
            <person name="Do C.B."/>
            <person name="Ebling H."/>
            <person name="Edwards K."/>
            <person name="Eickbush T."/>
            <person name="Evans J.D."/>
            <person name="Filipski A."/>
            <person name="Findeiss S."/>
            <person name="Freyhult E."/>
            <person name="Fulton L."/>
            <person name="Fulton R."/>
            <person name="Garcia A.C."/>
            <person name="Gardiner A."/>
            <person name="Garfield D.A."/>
            <person name="Garvin B.E."/>
            <person name="Gibson G."/>
            <person name="Gilbert D."/>
            <person name="Gnerre S."/>
            <person name="Godfrey J."/>
            <person name="Good R."/>
            <person name="Gotea V."/>
            <person name="Gravely B."/>
            <person name="Greenberg A.J."/>
            <person name="Griffiths-Jones S."/>
            <person name="Gross S."/>
            <person name="Guigo R."/>
            <person name="Gustafson E.A."/>
            <person name="Haerty W."/>
            <person name="Hahn M.W."/>
            <person name="Halligan D.L."/>
            <person name="Halpern A.L."/>
            <person name="Halter G.M."/>
            <person name="Han M.V."/>
            <person name="Heger A."/>
            <person name="Hillier L."/>
            <person name="Hinrichs A.S."/>
            <person name="Holmes I."/>
            <person name="Hoskins R.A."/>
            <person name="Hubisz M.J."/>
            <person name="Hultmark D."/>
            <person name="Huntley M.A."/>
            <person name="Jaffe D.B."/>
            <person name="Jagadeeshan S."/>
            <person name="Jeck W.R."/>
            <person name="Johnson J."/>
            <person name="Jones C.D."/>
            <person name="Jordan W.C."/>
            <person name="Karpen G.H."/>
            <person name="Kataoka E."/>
            <person name="Keightley P.D."/>
            <person name="Kheradpour P."/>
            <person name="Kirkness E.F."/>
            <person name="Koerich L.B."/>
            <person name="Kristiansen K."/>
            <person name="Kudrna D."/>
            <person name="Kulathinal R.J."/>
            <person name="Kumar S."/>
            <person name="Kwok R."/>
            <person name="Lander E."/>
            <person name="Langley C.H."/>
            <person name="Lapoint R."/>
            <person name="Lazzaro B.P."/>
            <person name="Lee S.J."/>
            <person name="Levesque L."/>
            <person name="Li R."/>
            <person name="Lin C.F."/>
            <person name="Lin M.F."/>
            <person name="Lindblad-Toh K."/>
            <person name="Llopart A."/>
            <person name="Long M."/>
            <person name="Low L."/>
            <person name="Lozovsky E."/>
            <person name="Lu J."/>
            <person name="Luo M."/>
            <person name="Machado C.A."/>
            <person name="Makalowski W."/>
            <person name="Marzo M."/>
            <person name="Matsuda M."/>
            <person name="Matzkin L."/>
            <person name="McAllister B."/>
            <person name="McBride C.S."/>
            <person name="McKernan B."/>
            <person name="McKernan K."/>
            <person name="Mendez-Lago M."/>
            <person name="Minx P."/>
            <person name="Mollenhauer M.U."/>
            <person name="Montooth K."/>
            <person name="Mount S.M."/>
            <person name="Mu X."/>
            <person name="Myers E."/>
            <person name="Negre B."/>
            <person name="Newfeld S."/>
            <person name="Nielsen R."/>
            <person name="Noor M.A."/>
            <person name="O'Grady P."/>
            <person name="Pachter L."/>
            <person name="Papaceit M."/>
            <person name="Parisi M.J."/>
            <person name="Parisi M."/>
            <person name="Parts L."/>
            <person name="Pedersen J.S."/>
            <person name="Pesole G."/>
            <person name="Phillippy A.M."/>
            <person name="Ponting C.P."/>
            <person name="Pop M."/>
            <person name="Porcelli D."/>
            <person name="Powell J.R."/>
            <person name="Prohaska S."/>
            <person name="Pruitt K."/>
            <person name="Puig M."/>
            <person name="Quesneville H."/>
            <person name="Ram K.R."/>
            <person name="Rand D."/>
            <person name="Rasmussen M.D."/>
            <person name="Reed L.K."/>
            <person name="Reenan R."/>
            <person name="Reily A."/>
            <person name="Remington K.A."/>
            <person name="Rieger T.T."/>
            <person name="Ritchie M.G."/>
            <person name="Robin C."/>
            <person name="Rogers Y.H."/>
            <person name="Rohde C."/>
            <person name="Rozas J."/>
            <person name="Rubenfield M.J."/>
            <person name="Ruiz A."/>
            <person name="Russo S."/>
            <person name="Salzberg S.L."/>
            <person name="Sanchez-Gracia A."/>
            <person name="Saranga D.J."/>
            <person name="Sato H."/>
            <person name="Schaeffer S.W."/>
            <person name="Schatz M.C."/>
            <person name="Schlenke T."/>
            <person name="Schwartz R."/>
            <person name="Segarra C."/>
            <person name="Singh R.S."/>
            <person name="Sirot L."/>
            <person name="Sirota M."/>
            <person name="Sisneros N.B."/>
            <person name="Smith C.D."/>
            <person name="Smith T.F."/>
            <person name="Spieth J."/>
            <person name="Stage D.E."/>
            <person name="Stark A."/>
            <person name="Stephan W."/>
            <person name="Strausberg R.L."/>
            <person name="Strempel S."/>
            <person name="Sturgill D."/>
            <person name="Sutton G."/>
            <person name="Sutton G.G."/>
            <person name="Tao W."/>
            <person name="Teichmann S."/>
            <person name="Tobari Y.N."/>
            <person name="Tomimura Y."/>
            <person name="Tsolas J.M."/>
            <person name="Valente V.L."/>
            <person name="Venter E."/>
            <person name="Venter J.C."/>
            <person name="Vicario S."/>
            <person name="Vieira F.G."/>
            <person name="Vilella A.J."/>
            <person name="Villasante A."/>
            <person name="Walenz B."/>
            <person name="Wang J."/>
            <person name="Wasserman M."/>
            <person name="Watts T."/>
            <person name="Wilson D."/>
            <person name="Wilson R.K."/>
            <person name="Wing R.A."/>
            <person name="Wolfner M.F."/>
            <person name="Wong A."/>
            <person name="Wong G.K."/>
            <person name="Wu C.I."/>
            <person name="Wu G."/>
            <person name="Yamamoto D."/>
            <person name="Yang H.P."/>
            <person name="Yang S.P."/>
            <person name="Yorke J.A."/>
            <person name="Yoshida K."/>
            <person name="Zdobnov E."/>
            <person name="Zhang P."/>
            <person name="Zhang Y."/>
            <person name="Zimin A.V."/>
            <person name="Baldwin J."/>
            <person name="Abdouelleil A."/>
            <person name="Abdulkadir J."/>
            <person name="Abebe A."/>
            <person name="Abera B."/>
            <person name="Abreu J."/>
            <person name="Acer S.C."/>
            <person name="Aftuck L."/>
            <person name="Alexander A."/>
            <person name="An P."/>
            <person name="Anderson E."/>
            <person name="Anderson S."/>
            <person name="Arachi H."/>
            <person name="Azer M."/>
            <person name="Bachantsang P."/>
            <person name="Barry A."/>
            <person name="Bayul T."/>
            <person name="Berlin A."/>
            <person name="Bessette D."/>
            <person name="Bloom T."/>
            <person name="Blye J."/>
            <person name="Boguslavskiy L."/>
            <person name="Bonnet C."/>
            <person name="Boukhgalter B."/>
            <person name="Bourzgui I."/>
            <person name="Brown A."/>
            <person name="Cahill P."/>
            <person name="Channer S."/>
            <person name="Cheshatsang Y."/>
            <person name="Chuda L."/>
            <person name="Citroen M."/>
            <person name="Collymore A."/>
            <person name="Cooke P."/>
            <person name="Costello M."/>
            <person name="D'Aco K."/>
            <person name="Daza R."/>
            <person name="De Haan G."/>
            <person name="DeGray S."/>
            <person name="DeMaso C."/>
            <person name="Dhargay N."/>
            <person name="Dooley K."/>
            <person name="Dooley E."/>
            <person name="Doricent M."/>
            <person name="Dorje P."/>
            <person name="Dorjee K."/>
            <person name="Dupes A."/>
            <person name="Elong R."/>
            <person name="Falk J."/>
            <person name="Farina A."/>
            <person name="Faro S."/>
            <person name="Ferguson D."/>
            <person name="Fisher S."/>
            <person name="Foley C.D."/>
            <person name="Franke A."/>
            <person name="Friedrich D."/>
            <person name="Gadbois L."/>
            <person name="Gearin G."/>
            <person name="Gearin C.R."/>
            <person name="Giannoukos G."/>
            <person name="Goode T."/>
            <person name="Graham J."/>
            <person name="Grandbois E."/>
            <person name="Grewal S."/>
            <person name="Gyaltsen K."/>
            <person name="Hafez N."/>
            <person name="Hagos B."/>
            <person name="Hall J."/>
            <person name="Henson C."/>
            <person name="Hollinger A."/>
            <person name="Honan T."/>
            <person name="Huard M.D."/>
            <person name="Hughes L."/>
            <person name="Hurhula B."/>
            <person name="Husby M.E."/>
            <person name="Kamat A."/>
            <person name="Kanga B."/>
            <person name="Kashin S."/>
            <person name="Khazanovich D."/>
            <person name="Kisner P."/>
            <person name="Lance K."/>
            <person name="Lara M."/>
            <person name="Lee W."/>
            <person name="Lennon N."/>
            <person name="Letendre F."/>
            <person name="LeVine R."/>
            <person name="Lipovsky A."/>
            <person name="Liu X."/>
            <person name="Liu J."/>
            <person name="Liu S."/>
            <person name="Lokyitsang T."/>
            <person name="Lokyitsang Y."/>
            <person name="Lubonja R."/>
            <person name="Lui A."/>
            <person name="MacDonald P."/>
            <person name="Magnisalis V."/>
            <person name="Maru K."/>
            <person name="Matthews C."/>
            <person name="McCusker W."/>
            <person name="McDonough S."/>
            <person name="Mehta T."/>
            <person name="Meldrim J."/>
            <person name="Meneus L."/>
            <person name="Mihai O."/>
            <person name="Mihalev A."/>
            <person name="Mihova T."/>
            <person name="Mittelman R."/>
            <person name="Mlenga V."/>
            <person name="Montmayeur A."/>
            <person name="Mulrain L."/>
            <person name="Navidi A."/>
            <person name="Naylor J."/>
            <person name="Negash T."/>
            <person name="Nguyen T."/>
            <person name="Nguyen N."/>
            <person name="Nicol R."/>
            <person name="Norbu C."/>
            <person name="Norbu N."/>
            <person name="Novod N."/>
            <person name="O'Neill B."/>
            <person name="Osman S."/>
            <person name="Markiewicz E."/>
            <person name="Oyono O.L."/>
            <person name="Patti C."/>
            <person name="Phunkhang P."/>
            <person name="Pierre F."/>
            <person name="Priest M."/>
            <person name="Raghuraman S."/>
            <person name="Rege F."/>
            <person name="Reyes R."/>
            <person name="Rise C."/>
            <person name="Rogov P."/>
            <person name="Ross K."/>
            <person name="Ryan E."/>
            <person name="Settipalli S."/>
            <person name="Shea T."/>
            <person name="Sherpa N."/>
            <person name="Shi L."/>
            <person name="Shih D."/>
            <person name="Sparrow T."/>
            <person name="Spaulding J."/>
            <person name="Stalker J."/>
            <person name="Stange-Thomann N."/>
            <person name="Stavropoulos S."/>
            <person name="Stone C."/>
            <person name="Strader C."/>
            <person name="Tesfaye S."/>
            <person name="Thomson T."/>
            <person name="Thoulutsang Y."/>
            <person name="Thoulutsang D."/>
            <person name="Topham K."/>
            <person name="Topping I."/>
            <person name="Tsamla T."/>
            <person name="Vassiliev H."/>
            <person name="Vo A."/>
            <person name="Wangchuk T."/>
            <person name="Wangdi T."/>
            <person name="Weiand M."/>
            <person name="Wilkinson J."/>
            <person name="Wilson A."/>
            <person name="Yadav S."/>
            <person name="Young G."/>
            <person name="Yu Q."/>
            <person name="Zembek L."/>
            <person name="Zhong D."/>
            <person name="Zimmer A."/>
            <person name="Zwirko Z."/>
            <person name="Jaffe D.B."/>
            <person name="Alvarez P."/>
            <person name="Brockman W."/>
            <person name="Butler J."/>
            <person name="Chin C."/>
            <person name="Gnerre S."/>
            <person name="Grabherr M."/>
            <person name="Kleber M."/>
            <person name="Mauceli E."/>
            <person name="MacCallum I."/>
        </authorList>
    </citation>
    <scope>NUCLEOTIDE SEQUENCE [LARGE SCALE GENOMIC DNA]</scope>
    <source>
        <strain evidence="3">MSH-3 / Tucson 14011-0111.49</strain>
    </source>
</reference>
<gene>
    <name evidence="2" type="primary">Dper\GL20971</name>
    <name evidence="2" type="ORF">Dper_GL20971</name>
</gene>
<dbReference type="AlphaFoldDB" id="B4HCE9"/>